<sequence length="41" mass="4850">MVVAAKFQFCGRLPFGFEIYVLAQKDRALRFNLSLPRKDFR</sequence>
<gene>
    <name evidence="1" type="ORF">LEP1GSC199_3796</name>
</gene>
<dbReference type="Proteomes" id="UP000012227">
    <property type="component" value="Unassembled WGS sequence"/>
</dbReference>
<protein>
    <submittedName>
        <fullName evidence="1">Uncharacterized protein</fullName>
    </submittedName>
</protein>
<evidence type="ECO:0000313" key="2">
    <source>
        <dbReference type="Proteomes" id="UP000012227"/>
    </source>
</evidence>
<comment type="caution">
    <text evidence="1">The sequence shown here is derived from an EMBL/GenBank/DDBJ whole genome shotgun (WGS) entry which is preliminary data.</text>
</comment>
<dbReference type="EMBL" id="AOGY02000077">
    <property type="protein sequence ID" value="EMY68002.1"/>
    <property type="molecule type" value="Genomic_DNA"/>
</dbReference>
<name>N1W451_9LEPT</name>
<proteinExistence type="predicted"/>
<evidence type="ECO:0000313" key="1">
    <source>
        <dbReference type="EMBL" id="EMY68002.1"/>
    </source>
</evidence>
<dbReference type="STRING" id="1218591.LEP1GSC199_3796"/>
<reference evidence="1 2" key="1">
    <citation type="submission" date="2013-03" db="EMBL/GenBank/DDBJ databases">
        <authorList>
            <person name="Harkins D.M."/>
            <person name="Durkin A.S."/>
            <person name="Brinkac L.M."/>
            <person name="Haft D.H."/>
            <person name="Selengut J.D."/>
            <person name="Sanka R."/>
            <person name="DePew J."/>
            <person name="Purushe J."/>
            <person name="Galloway R.L."/>
            <person name="Vinetz J.M."/>
            <person name="Sutton G.G."/>
            <person name="Nierman W.C."/>
            <person name="Fouts D.E."/>
        </authorList>
    </citation>
    <scope>NUCLEOTIDE SEQUENCE [LARGE SCALE GENOMIC DNA]</scope>
    <source>
        <strain evidence="1 2">Waz Holland</strain>
    </source>
</reference>
<accession>N1W451</accession>
<organism evidence="1 2">
    <name type="scientific">Leptospira vanthielii serovar Holland str. Waz Holland = ATCC 700522</name>
    <dbReference type="NCBI Taxonomy" id="1218591"/>
    <lineage>
        <taxon>Bacteria</taxon>
        <taxon>Pseudomonadati</taxon>
        <taxon>Spirochaetota</taxon>
        <taxon>Spirochaetia</taxon>
        <taxon>Leptospirales</taxon>
        <taxon>Leptospiraceae</taxon>
        <taxon>Leptospira</taxon>
    </lineage>
</organism>
<dbReference type="AlphaFoldDB" id="N1W451"/>